<organism evidence="1 2">
    <name type="scientific">Nocardioides eburneiflavus</name>
    <dbReference type="NCBI Taxonomy" id="2518372"/>
    <lineage>
        <taxon>Bacteria</taxon>
        <taxon>Bacillati</taxon>
        <taxon>Actinomycetota</taxon>
        <taxon>Actinomycetes</taxon>
        <taxon>Propionibacteriales</taxon>
        <taxon>Nocardioidaceae</taxon>
        <taxon>Nocardioides</taxon>
    </lineage>
</organism>
<evidence type="ECO:0000313" key="1">
    <source>
        <dbReference type="EMBL" id="TGN63899.1"/>
    </source>
</evidence>
<comment type="caution">
    <text evidence="1">The sequence shown here is derived from an EMBL/GenBank/DDBJ whole genome shotgun (WGS) entry which is preliminary data.</text>
</comment>
<name>A0A4Z1CM96_9ACTN</name>
<dbReference type="Proteomes" id="UP000297496">
    <property type="component" value="Unassembled WGS sequence"/>
</dbReference>
<protein>
    <submittedName>
        <fullName evidence="1">Uncharacterized protein</fullName>
    </submittedName>
</protein>
<reference evidence="1 2" key="1">
    <citation type="submission" date="2019-04" db="EMBL/GenBank/DDBJ databases">
        <title>Three New Species of Nocardioides, Nocardioides euryhalodurans sp. nov., Nocardioides seonyuensis sp. nov. and Nocardioides eburneoflavus sp. nov. Isolated from Soil.</title>
        <authorList>
            <person name="Roh S.G."/>
            <person name="Lee C."/>
            <person name="Kim M.-K."/>
            <person name="Kim S.B."/>
        </authorList>
    </citation>
    <scope>NUCLEOTIDE SEQUENCE [LARGE SCALE GENOMIC DNA]</scope>
    <source>
        <strain evidence="1 2">MMS17-SY213</strain>
    </source>
</reference>
<accession>A0A4Z1CM96</accession>
<evidence type="ECO:0000313" key="2">
    <source>
        <dbReference type="Proteomes" id="UP000297496"/>
    </source>
</evidence>
<sequence>MSDVDLVPRAEGHVSPFGKAVEAMHVIATAADGALVAQVDGWYAVRVTVAAGHAEQTGDDEMAAQVTRLARSLFVARTREYYRLMDLHLQPNPVSLRRSRDRLEAGVEDRQATGHAEGGAVEVTSIGMKQFVVRLQPGTCARLGSDGLGAALTTAANQMVAAWLQVLADYKRQLWSR</sequence>
<dbReference type="RefSeq" id="WP_135838431.1">
    <property type="nucleotide sequence ID" value="NZ_SRRO01000001.1"/>
</dbReference>
<gene>
    <name evidence="1" type="ORF">EXE59_08000</name>
</gene>
<dbReference type="AlphaFoldDB" id="A0A4Z1CM96"/>
<keyword evidence="2" id="KW-1185">Reference proteome</keyword>
<dbReference type="EMBL" id="SRRO01000001">
    <property type="protein sequence ID" value="TGN63899.1"/>
    <property type="molecule type" value="Genomic_DNA"/>
</dbReference>
<dbReference type="OrthoDB" id="3778436at2"/>
<proteinExistence type="predicted"/>